<dbReference type="Proteomes" id="UP000279833">
    <property type="component" value="Unassembled WGS sequence"/>
</dbReference>
<reference evidence="3" key="1">
    <citation type="submission" date="2016-06" db="UniProtKB">
        <authorList>
            <consortium name="WormBaseParasite"/>
        </authorList>
    </citation>
    <scope>IDENTIFICATION</scope>
</reference>
<dbReference type="EMBL" id="UZAK01002222">
    <property type="protein sequence ID" value="VDO73873.1"/>
    <property type="molecule type" value="Genomic_DNA"/>
</dbReference>
<dbReference type="WBParaSite" id="SCUD_0000233901-mRNA-1">
    <property type="protein sequence ID" value="SCUD_0000233901-mRNA-1"/>
    <property type="gene ID" value="SCUD_0000233901"/>
</dbReference>
<reference evidence="1 2" key="2">
    <citation type="submission" date="2018-11" db="EMBL/GenBank/DDBJ databases">
        <authorList>
            <consortium name="Pathogen Informatics"/>
        </authorList>
    </citation>
    <scope>NUCLEOTIDE SEQUENCE [LARGE SCALE GENOMIC DNA]</scope>
    <source>
        <strain evidence="1">Dakar</strain>
        <strain evidence="2">Dakar, Senegal</strain>
    </source>
</reference>
<name>A0A183JI16_9TREM</name>
<proteinExistence type="predicted"/>
<evidence type="ECO:0000313" key="1">
    <source>
        <dbReference type="EMBL" id="VDO73873.1"/>
    </source>
</evidence>
<sequence length="183" mass="21212">MDPGASLVWNHGFPTSINGSSISTNPVKAPDIRFSSCRFRKQYSRKLLNLLDHVLFTRNNVDEFHFVPYTQSLLDSDISDKTIHVQKSIIDLFNYLIDETQYLINQITQLIECTMYKRIPELSIFLKDLTNNLDIAHRTGEWRSIVNKASTMPIDNIPSSLDYCQLRLQTDIHLNNLCFINNF</sequence>
<gene>
    <name evidence="1" type="ORF">SCUD_LOCUS2340</name>
</gene>
<protein>
    <submittedName>
        <fullName evidence="1 3">Uncharacterized protein</fullName>
    </submittedName>
</protein>
<evidence type="ECO:0000313" key="2">
    <source>
        <dbReference type="Proteomes" id="UP000279833"/>
    </source>
</evidence>
<keyword evidence="2" id="KW-1185">Reference proteome</keyword>
<accession>A0A183JI16</accession>
<dbReference type="AlphaFoldDB" id="A0A183JI16"/>
<evidence type="ECO:0000313" key="3">
    <source>
        <dbReference type="WBParaSite" id="SCUD_0000233901-mRNA-1"/>
    </source>
</evidence>
<organism evidence="3">
    <name type="scientific">Schistosoma curassoni</name>
    <dbReference type="NCBI Taxonomy" id="6186"/>
    <lineage>
        <taxon>Eukaryota</taxon>
        <taxon>Metazoa</taxon>
        <taxon>Spiralia</taxon>
        <taxon>Lophotrochozoa</taxon>
        <taxon>Platyhelminthes</taxon>
        <taxon>Trematoda</taxon>
        <taxon>Digenea</taxon>
        <taxon>Strigeidida</taxon>
        <taxon>Schistosomatoidea</taxon>
        <taxon>Schistosomatidae</taxon>
        <taxon>Schistosoma</taxon>
    </lineage>
</organism>